<dbReference type="EMBL" id="JBHUKR010000013">
    <property type="protein sequence ID" value="MFD2419688.1"/>
    <property type="molecule type" value="Genomic_DNA"/>
</dbReference>
<dbReference type="RefSeq" id="WP_378267718.1">
    <property type="nucleotide sequence ID" value="NZ_JBHUKR010000013.1"/>
</dbReference>
<accession>A0ABW5FXC1</accession>
<comment type="caution">
    <text evidence="1">The sequence shown here is derived from an EMBL/GenBank/DDBJ whole genome shotgun (WGS) entry which is preliminary data.</text>
</comment>
<keyword evidence="2" id="KW-1185">Reference proteome</keyword>
<gene>
    <name evidence="1" type="ORF">ACFSXZ_25495</name>
</gene>
<reference evidence="2" key="1">
    <citation type="journal article" date="2019" name="Int. J. Syst. Evol. Microbiol.">
        <title>The Global Catalogue of Microorganisms (GCM) 10K type strain sequencing project: providing services to taxonomists for standard genome sequencing and annotation.</title>
        <authorList>
            <consortium name="The Broad Institute Genomics Platform"/>
            <consortium name="The Broad Institute Genome Sequencing Center for Infectious Disease"/>
            <person name="Wu L."/>
            <person name="Ma J."/>
        </authorList>
    </citation>
    <scope>NUCLEOTIDE SEQUENCE [LARGE SCALE GENOMIC DNA]</scope>
    <source>
        <strain evidence="2">CGMCC 4.7645</strain>
    </source>
</reference>
<proteinExistence type="predicted"/>
<sequence length="172" mass="18311">MSDEEIVDWALRLAKEVVPTEVELAPSMVVAYVAGGREREELFRTRGSVPSGFDVGSVLVVFPQILAGLAVAGHSLWNLLGGNASSVSTLLKNVGELWDRRKAARKGKTEQTAVADDPDLSRVIDAIETQLAAAGMAPADRELLTFRIVRALIADGSGTRAFLTAIRPPSAS</sequence>
<protein>
    <submittedName>
        <fullName evidence="1">Uncharacterized protein</fullName>
    </submittedName>
</protein>
<name>A0ABW5FXC1_9PSEU</name>
<organism evidence="1 2">
    <name type="scientific">Amycolatopsis pigmentata</name>
    <dbReference type="NCBI Taxonomy" id="450801"/>
    <lineage>
        <taxon>Bacteria</taxon>
        <taxon>Bacillati</taxon>
        <taxon>Actinomycetota</taxon>
        <taxon>Actinomycetes</taxon>
        <taxon>Pseudonocardiales</taxon>
        <taxon>Pseudonocardiaceae</taxon>
        <taxon>Amycolatopsis</taxon>
    </lineage>
</organism>
<evidence type="ECO:0000313" key="2">
    <source>
        <dbReference type="Proteomes" id="UP001597417"/>
    </source>
</evidence>
<evidence type="ECO:0000313" key="1">
    <source>
        <dbReference type="EMBL" id="MFD2419688.1"/>
    </source>
</evidence>
<dbReference type="Proteomes" id="UP001597417">
    <property type="component" value="Unassembled WGS sequence"/>
</dbReference>